<feature type="transmembrane region" description="Helical" evidence="1">
    <location>
        <begin position="20"/>
        <end position="38"/>
    </location>
</feature>
<evidence type="ECO:0000313" key="3">
    <source>
        <dbReference type="Proteomes" id="UP000756132"/>
    </source>
</evidence>
<sequence>MAIVDNSNLARYQFVSTGDIISLNISLVALSLIAVFFWQRWRHAQSKSHTIATSLLLFSYATSFFFILVVTVLLHINHDDDLGVCSATIISCLTLHSISKGSDFLFLIERAHIISWPVNPRHKTIEYVASVLLIMVPYAGVTVLAIAYRTMEDSAETVCLIGIKDHALYPLLAIEVLSQVYLTLRFLVPLVMLRLTGKGLLLPLEGLVRRTFIGSLIDLLSSLGVRISFLLFDGEPAWLCCLACKVDALIASSVLHWITKPTNSDSERRQKLGVGFGDSTATPPNFDLDCDEISYLRALDQKNTLGCSIHSLGLDRSQSESAQRHDNAHVQVSVQQV</sequence>
<keyword evidence="1" id="KW-1133">Transmembrane helix</keyword>
<feature type="transmembrane region" description="Helical" evidence="1">
    <location>
        <begin position="50"/>
        <end position="76"/>
    </location>
</feature>
<name>A0A9Q8LI45_PASFU</name>
<keyword evidence="1" id="KW-0812">Transmembrane</keyword>
<keyword evidence="1" id="KW-0472">Membrane</keyword>
<protein>
    <submittedName>
        <fullName evidence="2">Uncharacterized protein</fullName>
    </submittedName>
</protein>
<dbReference type="EMBL" id="CP090167">
    <property type="protein sequence ID" value="UJO17800.1"/>
    <property type="molecule type" value="Genomic_DNA"/>
</dbReference>
<dbReference type="Proteomes" id="UP000756132">
    <property type="component" value="Chromosome 5"/>
</dbReference>
<feature type="transmembrane region" description="Helical" evidence="1">
    <location>
        <begin position="127"/>
        <end position="148"/>
    </location>
</feature>
<evidence type="ECO:0000256" key="1">
    <source>
        <dbReference type="SAM" id="Phobius"/>
    </source>
</evidence>
<organism evidence="2 3">
    <name type="scientific">Passalora fulva</name>
    <name type="common">Tomato leaf mold</name>
    <name type="synonym">Cladosporium fulvum</name>
    <dbReference type="NCBI Taxonomy" id="5499"/>
    <lineage>
        <taxon>Eukaryota</taxon>
        <taxon>Fungi</taxon>
        <taxon>Dikarya</taxon>
        <taxon>Ascomycota</taxon>
        <taxon>Pezizomycotina</taxon>
        <taxon>Dothideomycetes</taxon>
        <taxon>Dothideomycetidae</taxon>
        <taxon>Mycosphaerellales</taxon>
        <taxon>Mycosphaerellaceae</taxon>
        <taxon>Fulvia</taxon>
    </lineage>
</organism>
<gene>
    <name evidence="2" type="ORF">CLAFUR5_06523</name>
</gene>
<reference evidence="2" key="1">
    <citation type="submission" date="2021-12" db="EMBL/GenBank/DDBJ databases">
        <authorList>
            <person name="Zaccaron A."/>
            <person name="Stergiopoulos I."/>
        </authorList>
    </citation>
    <scope>NUCLEOTIDE SEQUENCE</scope>
    <source>
        <strain evidence="2">Race5_Kim</strain>
    </source>
</reference>
<dbReference type="OMA" id="IHWVTTS"/>
<dbReference type="AlphaFoldDB" id="A0A9Q8LI45"/>
<proteinExistence type="predicted"/>
<dbReference type="GeneID" id="71986401"/>
<dbReference type="PANTHER" id="PTHR38848:SF3">
    <property type="entry name" value="G-PROTEIN COUPLED RECEPTORS FAMILY 3 PROFILE DOMAIN-CONTAINING PROTEIN"/>
    <property type="match status" value="1"/>
</dbReference>
<dbReference type="PANTHER" id="PTHR38848">
    <property type="entry name" value="G-PROTEIN COUPLED RECEPTORS FAMILY 3 PROFILE DOMAIN-CONTAINING PROTEIN"/>
    <property type="match status" value="1"/>
</dbReference>
<reference evidence="2" key="2">
    <citation type="journal article" date="2022" name="Microb. Genom.">
        <title>A chromosome-scale genome assembly of the tomato pathogen Cladosporium fulvum reveals a compartmentalized genome architecture and the presence of a dispensable chromosome.</title>
        <authorList>
            <person name="Zaccaron A.Z."/>
            <person name="Chen L.H."/>
            <person name="Samaras A."/>
            <person name="Stergiopoulos I."/>
        </authorList>
    </citation>
    <scope>NUCLEOTIDE SEQUENCE</scope>
    <source>
        <strain evidence="2">Race5_Kim</strain>
    </source>
</reference>
<dbReference type="OrthoDB" id="3210850at2759"/>
<feature type="transmembrane region" description="Helical" evidence="1">
    <location>
        <begin position="168"/>
        <end position="191"/>
    </location>
</feature>
<dbReference type="RefSeq" id="XP_047762166.1">
    <property type="nucleotide sequence ID" value="XM_047905671.1"/>
</dbReference>
<evidence type="ECO:0000313" key="2">
    <source>
        <dbReference type="EMBL" id="UJO17800.1"/>
    </source>
</evidence>
<accession>A0A9Q8LI45</accession>
<dbReference type="KEGG" id="ffu:CLAFUR5_06523"/>
<keyword evidence="3" id="KW-1185">Reference proteome</keyword>